<sequence>MRSIQQLLRAAVLASSTITITYAAVLPASPLGPENVYAVHTRTLAPPTVDACKAQLKVPPDTTLFYSGGPTYYQMAIDAINTREYLDGYEIMAQKWRDETWKDPWLVDEDLSRQFWDICSRALAEATSGVAYVLLPKGTGTHWANGTVWDRMEWPNIADEVAVIRINPDDPEDREFIKTGVARVLD</sequence>
<evidence type="ECO:0000313" key="1">
    <source>
        <dbReference type="EMBL" id="KAI6080858.1"/>
    </source>
</evidence>
<gene>
    <name evidence="1" type="ORF">F4821DRAFT_275617</name>
</gene>
<evidence type="ECO:0000313" key="2">
    <source>
        <dbReference type="Proteomes" id="UP001497680"/>
    </source>
</evidence>
<protein>
    <submittedName>
        <fullName evidence="1">Uncharacterized protein</fullName>
    </submittedName>
</protein>
<reference evidence="1 2" key="1">
    <citation type="journal article" date="2022" name="New Phytol.">
        <title>Ecological generalism drives hyperdiversity of secondary metabolite gene clusters in xylarialean endophytes.</title>
        <authorList>
            <person name="Franco M.E.E."/>
            <person name="Wisecaver J.H."/>
            <person name="Arnold A.E."/>
            <person name="Ju Y.M."/>
            <person name="Slot J.C."/>
            <person name="Ahrendt S."/>
            <person name="Moore L.P."/>
            <person name="Eastman K.E."/>
            <person name="Scott K."/>
            <person name="Konkel Z."/>
            <person name="Mondo S.J."/>
            <person name="Kuo A."/>
            <person name="Hayes R.D."/>
            <person name="Haridas S."/>
            <person name="Andreopoulos B."/>
            <person name="Riley R."/>
            <person name="LaButti K."/>
            <person name="Pangilinan J."/>
            <person name="Lipzen A."/>
            <person name="Amirebrahimi M."/>
            <person name="Yan J."/>
            <person name="Adam C."/>
            <person name="Keymanesh K."/>
            <person name="Ng V."/>
            <person name="Louie K."/>
            <person name="Northen T."/>
            <person name="Drula E."/>
            <person name="Henrissat B."/>
            <person name="Hsieh H.M."/>
            <person name="Youens-Clark K."/>
            <person name="Lutzoni F."/>
            <person name="Miadlikowska J."/>
            <person name="Eastwood D.C."/>
            <person name="Hamelin R.C."/>
            <person name="Grigoriev I.V."/>
            <person name="U'Ren J.M."/>
        </authorList>
    </citation>
    <scope>NUCLEOTIDE SEQUENCE [LARGE SCALE GENOMIC DNA]</scope>
    <source>
        <strain evidence="1 2">ER1909</strain>
    </source>
</reference>
<name>A0ACC0CKJ5_9PEZI</name>
<dbReference type="EMBL" id="MU394419">
    <property type="protein sequence ID" value="KAI6080858.1"/>
    <property type="molecule type" value="Genomic_DNA"/>
</dbReference>
<proteinExistence type="predicted"/>
<accession>A0ACC0CKJ5</accession>
<dbReference type="Proteomes" id="UP001497680">
    <property type="component" value="Unassembled WGS sequence"/>
</dbReference>
<keyword evidence="2" id="KW-1185">Reference proteome</keyword>
<comment type="caution">
    <text evidence="1">The sequence shown here is derived from an EMBL/GenBank/DDBJ whole genome shotgun (WGS) entry which is preliminary data.</text>
</comment>
<organism evidence="1 2">
    <name type="scientific">Hypoxylon rubiginosum</name>
    <dbReference type="NCBI Taxonomy" id="110542"/>
    <lineage>
        <taxon>Eukaryota</taxon>
        <taxon>Fungi</taxon>
        <taxon>Dikarya</taxon>
        <taxon>Ascomycota</taxon>
        <taxon>Pezizomycotina</taxon>
        <taxon>Sordariomycetes</taxon>
        <taxon>Xylariomycetidae</taxon>
        <taxon>Xylariales</taxon>
        <taxon>Hypoxylaceae</taxon>
        <taxon>Hypoxylon</taxon>
    </lineage>
</organism>